<evidence type="ECO:0000313" key="2">
    <source>
        <dbReference type="EMBL" id="BDQ39006.1"/>
    </source>
</evidence>
<dbReference type="EMBL" id="AP026709">
    <property type="protein sequence ID" value="BDQ39006.1"/>
    <property type="molecule type" value="Genomic_DNA"/>
</dbReference>
<dbReference type="PIRSF" id="PIRSF033579">
    <property type="entry name" value="Anaer_Co_chel"/>
    <property type="match status" value="1"/>
</dbReference>
<dbReference type="Gene3D" id="3.40.50.1400">
    <property type="match status" value="2"/>
</dbReference>
<proteinExistence type="predicted"/>
<keyword evidence="3" id="KW-1185">Reference proteome</keyword>
<dbReference type="Pfam" id="PF06180">
    <property type="entry name" value="CbiK"/>
    <property type="match status" value="1"/>
</dbReference>
<protein>
    <submittedName>
        <fullName evidence="2">Cobalt chelatase</fullName>
    </submittedName>
</protein>
<feature type="signal peptide" evidence="1">
    <location>
        <begin position="1"/>
        <end position="25"/>
    </location>
</feature>
<evidence type="ECO:0000313" key="3">
    <source>
        <dbReference type="Proteomes" id="UP001317742"/>
    </source>
</evidence>
<keyword evidence="1" id="KW-0732">Signal</keyword>
<name>A0ABM8B572_9BACT</name>
<feature type="chain" id="PRO_5045510723" evidence="1">
    <location>
        <begin position="26"/>
        <end position="327"/>
    </location>
</feature>
<dbReference type="SUPFAM" id="SSF53800">
    <property type="entry name" value="Chelatase"/>
    <property type="match status" value="1"/>
</dbReference>
<organism evidence="2 3">
    <name type="scientific">Pseudodesulfovibrio nedwellii</name>
    <dbReference type="NCBI Taxonomy" id="2973072"/>
    <lineage>
        <taxon>Bacteria</taxon>
        <taxon>Pseudomonadati</taxon>
        <taxon>Thermodesulfobacteriota</taxon>
        <taxon>Desulfovibrionia</taxon>
        <taxon>Desulfovibrionales</taxon>
        <taxon>Desulfovibrionaceae</taxon>
    </lineage>
</organism>
<accession>A0ABM8B572</accession>
<dbReference type="RefSeq" id="WP_281761488.1">
    <property type="nucleotide sequence ID" value="NZ_AP026709.1"/>
</dbReference>
<gene>
    <name evidence="2" type="ORF">SYK_33660</name>
</gene>
<dbReference type="Proteomes" id="UP001317742">
    <property type="component" value="Chromosome"/>
</dbReference>
<evidence type="ECO:0000256" key="1">
    <source>
        <dbReference type="SAM" id="SignalP"/>
    </source>
</evidence>
<reference evidence="2 3" key="1">
    <citation type="submission" date="2022-08" db="EMBL/GenBank/DDBJ databases">
        <title>Genome Sequence of the sulphate-reducing bacterium, Pseudodesulfovibrio sp. SYK.</title>
        <authorList>
            <person name="Kondo R."/>
            <person name="Kataoka T."/>
        </authorList>
    </citation>
    <scope>NUCLEOTIDE SEQUENCE [LARGE SCALE GENOMIC DNA]</scope>
    <source>
        <strain evidence="2 3">SYK</strain>
    </source>
</reference>
<dbReference type="CDD" id="cd03413">
    <property type="entry name" value="CbiK_C"/>
    <property type="match status" value="1"/>
</dbReference>
<dbReference type="InterPro" id="IPR010388">
    <property type="entry name" value="Anaerobic_Co-chelatase"/>
</dbReference>
<sequence length="327" mass="35659">MSIHRLNVVLFSCLLTVLMVAPAQAGHHEKGPVKDAIVLAAFGTSYPEALKSILNIRNKVEKAYPDTPVKLAFTSSIIRDIWHERQNDTAWQKKNAGVPADILSVKGPLATIADLQDEGYKAIAVQSLHVFAGEEFSDLTQTMIGLRSIRALKAKSVPFKSLRLGRPALGMPGDVYPYTDDIADATKALKADVDAAKKMNAALVYMGHGNDFFSTGIYAQFQSEMQKTYGHPIFVACVEGYPAFDDMLVNLKASGSKKILLKPFMIVAGDHASNDMAGDEDDAWKVMLTKAGFDVTIDLSGLGSVDTWADIYVRHLKDAMAQTHMLP</sequence>